<feature type="domain" description="Outer membrane protein beta-barrel" evidence="3">
    <location>
        <begin position="11"/>
        <end position="183"/>
    </location>
</feature>
<name>A0A4R6IA48_9SPHI</name>
<gene>
    <name evidence="4" type="ORF">CLV32_4682</name>
</gene>
<keyword evidence="1 2" id="KW-0732">Signal</keyword>
<reference evidence="4 5" key="1">
    <citation type="submission" date="2019-03" db="EMBL/GenBank/DDBJ databases">
        <title>Genomic Encyclopedia of Archaeal and Bacterial Type Strains, Phase II (KMG-II): from individual species to whole genera.</title>
        <authorList>
            <person name="Goeker M."/>
        </authorList>
    </citation>
    <scope>NUCLEOTIDE SEQUENCE [LARGE SCALE GENOMIC DNA]</scope>
    <source>
        <strain evidence="4 5">DSM 19034</strain>
    </source>
</reference>
<organism evidence="4 5">
    <name type="scientific">Pedobacter duraquae</name>
    <dbReference type="NCBI Taxonomy" id="425511"/>
    <lineage>
        <taxon>Bacteria</taxon>
        <taxon>Pseudomonadati</taxon>
        <taxon>Bacteroidota</taxon>
        <taxon>Sphingobacteriia</taxon>
        <taxon>Sphingobacteriales</taxon>
        <taxon>Sphingobacteriaceae</taxon>
        <taxon>Pedobacter</taxon>
    </lineage>
</organism>
<feature type="chain" id="PRO_5020253169" evidence="2">
    <location>
        <begin position="25"/>
        <end position="187"/>
    </location>
</feature>
<dbReference type="EMBL" id="SNWM01000008">
    <property type="protein sequence ID" value="TDO19060.1"/>
    <property type="molecule type" value="Genomic_DNA"/>
</dbReference>
<dbReference type="OrthoDB" id="797594at2"/>
<evidence type="ECO:0000313" key="5">
    <source>
        <dbReference type="Proteomes" id="UP000295499"/>
    </source>
</evidence>
<evidence type="ECO:0000313" key="4">
    <source>
        <dbReference type="EMBL" id="TDO19060.1"/>
    </source>
</evidence>
<dbReference type="Proteomes" id="UP000295499">
    <property type="component" value="Unassembled WGS sequence"/>
</dbReference>
<accession>A0A4R6IA48</accession>
<feature type="signal peptide" evidence="2">
    <location>
        <begin position="1"/>
        <end position="24"/>
    </location>
</feature>
<sequence>MTKFSLVALGSLSLLLISVQQSYAQARSSIGIRYGVNKPFADTYKFGGGLGLQGTIAIGDKWAIEPSVAYDKINSKREVWITPTETFYFSNVSSLDLLTVNFAARYYIIPSLYAKLGPTFYAAGGNEDLAGLGIGGNAGVGYQLMVDNRNKFEFSFNTDLINVERSVGNGATPIASIRVAYAFNFKR</sequence>
<comment type="caution">
    <text evidence="4">The sequence shown here is derived from an EMBL/GenBank/DDBJ whole genome shotgun (WGS) entry which is preliminary data.</text>
</comment>
<keyword evidence="5" id="KW-1185">Reference proteome</keyword>
<dbReference type="Pfam" id="PF13505">
    <property type="entry name" value="OMP_b-brl"/>
    <property type="match status" value="1"/>
</dbReference>
<dbReference type="AlphaFoldDB" id="A0A4R6IA48"/>
<evidence type="ECO:0000259" key="3">
    <source>
        <dbReference type="Pfam" id="PF13505"/>
    </source>
</evidence>
<dbReference type="RefSeq" id="WP_133559270.1">
    <property type="nucleotide sequence ID" value="NZ_SNWM01000008.1"/>
</dbReference>
<dbReference type="InterPro" id="IPR027385">
    <property type="entry name" value="Beta-barrel_OMP"/>
</dbReference>
<evidence type="ECO:0000256" key="1">
    <source>
        <dbReference type="ARBA" id="ARBA00022729"/>
    </source>
</evidence>
<proteinExistence type="predicted"/>
<protein>
    <submittedName>
        <fullName evidence="4">Outer membrane protein with beta-barrel domain</fullName>
    </submittedName>
</protein>
<evidence type="ECO:0000256" key="2">
    <source>
        <dbReference type="SAM" id="SignalP"/>
    </source>
</evidence>